<organism evidence="13 14">
    <name type="scientific">Rhodoplanes tepidamans</name>
    <name type="common">Rhodoplanes cryptolactis</name>
    <dbReference type="NCBI Taxonomy" id="200616"/>
    <lineage>
        <taxon>Bacteria</taxon>
        <taxon>Pseudomonadati</taxon>
        <taxon>Pseudomonadota</taxon>
        <taxon>Alphaproteobacteria</taxon>
        <taxon>Hyphomicrobiales</taxon>
        <taxon>Nitrobacteraceae</taxon>
        <taxon>Rhodoplanes</taxon>
    </lineage>
</organism>
<dbReference type="InterPro" id="IPR037066">
    <property type="entry name" value="Plug_dom_sf"/>
</dbReference>
<evidence type="ECO:0000256" key="9">
    <source>
        <dbReference type="RuleBase" id="RU003357"/>
    </source>
</evidence>
<evidence type="ECO:0000256" key="5">
    <source>
        <dbReference type="ARBA" id="ARBA00023077"/>
    </source>
</evidence>
<reference evidence="13" key="1">
    <citation type="journal article" date="2023" name="Microbiol Resour">
        <title>Genome Sequences of Rhodoplanes serenus and Two Thermotolerant Strains, Rhodoplanes tepidamans and 'Rhodoplanes cryptolactis,' Further Refine the Genus.</title>
        <authorList>
            <person name="Rayyan A.A."/>
            <person name="Kyndt J.A."/>
        </authorList>
    </citation>
    <scope>NUCLEOTIDE SEQUENCE</scope>
    <source>
        <strain evidence="13">DSM 9987</strain>
    </source>
</reference>
<keyword evidence="6 8" id="KW-0472">Membrane</keyword>
<keyword evidence="3 8" id="KW-1134">Transmembrane beta strand</keyword>
<feature type="domain" description="TonB-dependent receptor plug" evidence="12">
    <location>
        <begin position="69"/>
        <end position="176"/>
    </location>
</feature>
<keyword evidence="10" id="KW-0732">Signal</keyword>
<dbReference type="InterPro" id="IPR012910">
    <property type="entry name" value="Plug_dom"/>
</dbReference>
<proteinExistence type="inferred from homology"/>
<keyword evidence="2 8" id="KW-0813">Transport</keyword>
<dbReference type="Gene3D" id="2.40.170.20">
    <property type="entry name" value="TonB-dependent receptor, beta-barrel domain"/>
    <property type="match status" value="1"/>
</dbReference>
<keyword evidence="4 8" id="KW-0812">Transmembrane</keyword>
<evidence type="ECO:0000313" key="14">
    <source>
        <dbReference type="Proteomes" id="UP001165652"/>
    </source>
</evidence>
<comment type="caution">
    <text evidence="13">The sequence shown here is derived from an EMBL/GenBank/DDBJ whole genome shotgun (WGS) entry which is preliminary data.</text>
</comment>
<dbReference type="Pfam" id="PF07715">
    <property type="entry name" value="Plug"/>
    <property type="match status" value="1"/>
</dbReference>
<protein>
    <submittedName>
        <fullName evidence="13">TonB-dependent receptor</fullName>
    </submittedName>
</protein>
<evidence type="ECO:0000256" key="7">
    <source>
        <dbReference type="ARBA" id="ARBA00023237"/>
    </source>
</evidence>
<keyword evidence="13" id="KW-0675">Receptor</keyword>
<evidence type="ECO:0000256" key="6">
    <source>
        <dbReference type="ARBA" id="ARBA00023136"/>
    </source>
</evidence>
<dbReference type="PANTHER" id="PTHR30069">
    <property type="entry name" value="TONB-DEPENDENT OUTER MEMBRANE RECEPTOR"/>
    <property type="match status" value="1"/>
</dbReference>
<evidence type="ECO:0000256" key="3">
    <source>
        <dbReference type="ARBA" id="ARBA00022452"/>
    </source>
</evidence>
<dbReference type="InterPro" id="IPR000531">
    <property type="entry name" value="Beta-barrel_TonB"/>
</dbReference>
<dbReference type="InterPro" id="IPR036942">
    <property type="entry name" value="Beta-barrel_TonB_sf"/>
</dbReference>
<evidence type="ECO:0000313" key="13">
    <source>
        <dbReference type="EMBL" id="MDC7788171.1"/>
    </source>
</evidence>
<evidence type="ECO:0000256" key="8">
    <source>
        <dbReference type="PROSITE-ProRule" id="PRU01360"/>
    </source>
</evidence>
<gene>
    <name evidence="13" type="ORF">PQJ73_20980</name>
</gene>
<keyword evidence="7 8" id="KW-0998">Cell outer membrane</keyword>
<accession>A0ABT5JEW3</accession>
<name>A0ABT5JEW3_RHOTP</name>
<comment type="subcellular location">
    <subcellularLocation>
        <location evidence="1 8">Cell outer membrane</location>
        <topology evidence="1 8">Multi-pass membrane protein</topology>
    </subcellularLocation>
</comment>
<dbReference type="RefSeq" id="WP_272779009.1">
    <property type="nucleotide sequence ID" value="NZ_JAQQLI010000038.1"/>
</dbReference>
<reference evidence="13" key="2">
    <citation type="submission" date="2023-02" db="EMBL/GenBank/DDBJ databases">
        <authorList>
            <person name="Rayyan A."/>
            <person name="Meyer T."/>
            <person name="Kyndt J.A."/>
        </authorList>
    </citation>
    <scope>NUCLEOTIDE SEQUENCE</scope>
    <source>
        <strain evidence="13">DSM 9987</strain>
    </source>
</reference>
<keyword evidence="5 9" id="KW-0798">TonB box</keyword>
<dbReference type="Proteomes" id="UP001165652">
    <property type="component" value="Unassembled WGS sequence"/>
</dbReference>
<dbReference type="PROSITE" id="PS52016">
    <property type="entry name" value="TONB_DEPENDENT_REC_3"/>
    <property type="match status" value="1"/>
</dbReference>
<dbReference type="PANTHER" id="PTHR30069:SF27">
    <property type="entry name" value="BLL4766 PROTEIN"/>
    <property type="match status" value="1"/>
</dbReference>
<evidence type="ECO:0000259" key="11">
    <source>
        <dbReference type="Pfam" id="PF00593"/>
    </source>
</evidence>
<dbReference type="EMBL" id="JAQQLI010000038">
    <property type="protein sequence ID" value="MDC7788171.1"/>
    <property type="molecule type" value="Genomic_DNA"/>
</dbReference>
<evidence type="ECO:0000256" key="10">
    <source>
        <dbReference type="SAM" id="SignalP"/>
    </source>
</evidence>
<comment type="similarity">
    <text evidence="8 9">Belongs to the TonB-dependent receptor family.</text>
</comment>
<dbReference type="SUPFAM" id="SSF56935">
    <property type="entry name" value="Porins"/>
    <property type="match status" value="1"/>
</dbReference>
<feature type="chain" id="PRO_5046193202" evidence="10">
    <location>
        <begin position="40"/>
        <end position="727"/>
    </location>
</feature>
<dbReference type="Pfam" id="PF00593">
    <property type="entry name" value="TonB_dep_Rec_b-barrel"/>
    <property type="match status" value="1"/>
</dbReference>
<feature type="signal peptide" evidence="10">
    <location>
        <begin position="1"/>
        <end position="39"/>
    </location>
</feature>
<evidence type="ECO:0000256" key="2">
    <source>
        <dbReference type="ARBA" id="ARBA00022448"/>
    </source>
</evidence>
<keyword evidence="14" id="KW-1185">Reference proteome</keyword>
<evidence type="ECO:0000256" key="1">
    <source>
        <dbReference type="ARBA" id="ARBA00004571"/>
    </source>
</evidence>
<evidence type="ECO:0000256" key="4">
    <source>
        <dbReference type="ARBA" id="ARBA00022692"/>
    </source>
</evidence>
<dbReference type="CDD" id="cd01347">
    <property type="entry name" value="ligand_gated_channel"/>
    <property type="match status" value="1"/>
</dbReference>
<feature type="domain" description="TonB-dependent receptor-like beta-barrel" evidence="11">
    <location>
        <begin position="246"/>
        <end position="690"/>
    </location>
</feature>
<evidence type="ECO:0000259" key="12">
    <source>
        <dbReference type="Pfam" id="PF07715"/>
    </source>
</evidence>
<dbReference type="InterPro" id="IPR039426">
    <property type="entry name" value="TonB-dep_rcpt-like"/>
</dbReference>
<dbReference type="Gene3D" id="2.170.130.10">
    <property type="entry name" value="TonB-dependent receptor, plug domain"/>
    <property type="match status" value="1"/>
</dbReference>
<sequence>MIRLDRYTPRAARAAGLGMLLGSSALIGSSALLCGAALAQQATTTEATLPDLYVTATRLDGGSGGIAGASTTVVTAEEIERSPEQTIPGILSRVPGVQVSNMYGGVNGARSTVDLRGFGATGMSNTLVLVNGRRVDVPDQQGFDWGSIPLNSIERIEVTRGNSGAVLYGDGAVGGVINIVTKAGAGATPSARVETAFGSYGQVEGRASATMASGAHALALYGNAVRSDGYRDNNAYHQTNAVADYRYTREWGSFYLTATGSDQHLGYPGARRVDPWNGVNQLGTDRRGTDTPYDYGNQQQASATAGLTYDLLPGIELILDGGVRARKQQAGFFVSCFDYTSNVSVPGCARTPTSYIDSTLVTSSVTPRLRVDTSVLGVPWKATIGVDYYYTDYGSPRSYFEGAAPIHTYDLAQTSLAAYAMNTVTVLPSTDLSFGGRVQRTRVTATDSLNTAAPGYYVCDPVWGCYANDRPQASPLDQTQTNHAYHLGFEHRFNTMLTLFGRTAQSFRVPNVDERVGSSPYYAVGNFDLETQTSYDYEGGIRVSAGPLWMQWSVYDMYLDNEIFYSPATFTNINLDPTRRYGTEAMATFQLNEAVKLKAGVAYTRAVFREGDYAGNDVPLVSRNTASAGVVWSILDKRLVFNGDVRYVGSRRMDNDSANRQPLIPSVVLVDVKLGGEWDRYFWSVAVQNLFDEDYFDYAIASASTIGIYNAYPLAGRTFLVRAGANF</sequence>